<keyword evidence="1" id="KW-0596">Phosphopantetheine</keyword>
<dbReference type="PROSITE" id="PS52019">
    <property type="entry name" value="PKS_MFAS_DH"/>
    <property type="match status" value="1"/>
</dbReference>
<dbReference type="GO" id="GO:0016491">
    <property type="term" value="F:oxidoreductase activity"/>
    <property type="evidence" value="ECO:0007669"/>
    <property type="project" value="UniProtKB-KW"/>
</dbReference>
<dbReference type="InterPro" id="IPR016039">
    <property type="entry name" value="Thiolase-like"/>
</dbReference>
<dbReference type="InterPro" id="IPR049900">
    <property type="entry name" value="PKS_mFAS_DH"/>
</dbReference>
<dbReference type="EMBL" id="QGMK01000437">
    <property type="protein sequence ID" value="TVY81695.1"/>
    <property type="molecule type" value="Genomic_DNA"/>
</dbReference>
<evidence type="ECO:0000256" key="6">
    <source>
        <dbReference type="ARBA" id="ARBA00023315"/>
    </source>
</evidence>
<evidence type="ECO:0000256" key="1">
    <source>
        <dbReference type="ARBA" id="ARBA00022450"/>
    </source>
</evidence>
<dbReference type="Pfam" id="PF16197">
    <property type="entry name" value="KAsynt_C_assoc"/>
    <property type="match status" value="1"/>
</dbReference>
<dbReference type="GO" id="GO:0004312">
    <property type="term" value="F:fatty acid synthase activity"/>
    <property type="evidence" value="ECO:0007669"/>
    <property type="project" value="TreeGrafter"/>
</dbReference>
<dbReference type="PROSITE" id="PS00606">
    <property type="entry name" value="KS3_1"/>
    <property type="match status" value="1"/>
</dbReference>
<dbReference type="FunFam" id="3.40.47.10:FF:000019">
    <property type="entry name" value="Polyketide synthase type I"/>
    <property type="match status" value="1"/>
</dbReference>
<dbReference type="Proteomes" id="UP000469558">
    <property type="component" value="Unassembled WGS sequence"/>
</dbReference>
<dbReference type="SMART" id="SM00827">
    <property type="entry name" value="PKS_AT"/>
    <property type="match status" value="1"/>
</dbReference>
<dbReference type="SUPFAM" id="SSF53901">
    <property type="entry name" value="Thiolase-like"/>
    <property type="match status" value="1"/>
</dbReference>
<dbReference type="InterPro" id="IPR013217">
    <property type="entry name" value="Methyltransf_12"/>
</dbReference>
<comment type="caution">
    <text evidence="11">The sequence shown here is derived from an EMBL/GenBank/DDBJ whole genome shotgun (WGS) entry which is preliminary data.</text>
</comment>
<feature type="compositionally biased region" description="Low complexity" evidence="8">
    <location>
        <begin position="485"/>
        <end position="500"/>
    </location>
</feature>
<dbReference type="GO" id="GO:0006633">
    <property type="term" value="P:fatty acid biosynthetic process"/>
    <property type="evidence" value="ECO:0007669"/>
    <property type="project" value="InterPro"/>
</dbReference>
<dbReference type="InterPro" id="IPR016035">
    <property type="entry name" value="Acyl_Trfase/lysoPLipase"/>
</dbReference>
<feature type="region of interest" description="N-terminal hotdog fold" evidence="7">
    <location>
        <begin position="1005"/>
        <end position="1152"/>
    </location>
</feature>
<dbReference type="InterPro" id="IPR018201">
    <property type="entry name" value="Ketoacyl_synth_AS"/>
</dbReference>
<dbReference type="Pfam" id="PF21089">
    <property type="entry name" value="PKS_DH_N"/>
    <property type="match status" value="1"/>
</dbReference>
<feature type="domain" description="Ketosynthase family 3 (KS3)" evidence="9">
    <location>
        <begin position="34"/>
        <end position="457"/>
    </location>
</feature>
<keyword evidence="6" id="KW-0012">Acyltransferase</keyword>
<dbReference type="Pfam" id="PF14765">
    <property type="entry name" value="PS-DH"/>
    <property type="match status" value="1"/>
</dbReference>
<dbReference type="InterPro" id="IPR014043">
    <property type="entry name" value="Acyl_transferase_dom"/>
</dbReference>
<dbReference type="SUPFAM" id="SSF52151">
    <property type="entry name" value="FabD/lysophospholipase-like"/>
    <property type="match status" value="1"/>
</dbReference>
<feature type="domain" description="PKS/mFAS DH" evidence="10">
    <location>
        <begin position="1005"/>
        <end position="1334"/>
    </location>
</feature>
<protein>
    <submittedName>
        <fullName evidence="11">Reducing polyketide synthase FUB1</fullName>
    </submittedName>
</protein>
<dbReference type="CDD" id="cd02440">
    <property type="entry name" value="AdoMet_MTases"/>
    <property type="match status" value="1"/>
</dbReference>
<dbReference type="Gene3D" id="3.40.366.10">
    <property type="entry name" value="Malonyl-Coenzyme A Acyl Carrier Protein, domain 2"/>
    <property type="match status" value="1"/>
</dbReference>
<organism evidence="11 12">
    <name type="scientific">Lachnellula suecica</name>
    <dbReference type="NCBI Taxonomy" id="602035"/>
    <lineage>
        <taxon>Eukaryota</taxon>
        <taxon>Fungi</taxon>
        <taxon>Dikarya</taxon>
        <taxon>Ascomycota</taxon>
        <taxon>Pezizomycotina</taxon>
        <taxon>Leotiomycetes</taxon>
        <taxon>Helotiales</taxon>
        <taxon>Lachnaceae</taxon>
        <taxon>Lachnellula</taxon>
    </lineage>
</organism>
<dbReference type="Pfam" id="PF08242">
    <property type="entry name" value="Methyltransf_12"/>
    <property type="match status" value="1"/>
</dbReference>
<dbReference type="PANTHER" id="PTHR43775">
    <property type="entry name" value="FATTY ACID SYNTHASE"/>
    <property type="match status" value="1"/>
</dbReference>
<dbReference type="Gene3D" id="3.40.50.150">
    <property type="entry name" value="Vaccinia Virus protein VP39"/>
    <property type="match status" value="1"/>
</dbReference>
<dbReference type="InterPro" id="IPR042104">
    <property type="entry name" value="PKS_dehydratase_sf"/>
</dbReference>
<dbReference type="InterPro" id="IPR020807">
    <property type="entry name" value="PKS_DH"/>
</dbReference>
<keyword evidence="12" id="KW-1185">Reference proteome</keyword>
<dbReference type="InterPro" id="IPR032821">
    <property type="entry name" value="PKS_assoc"/>
</dbReference>
<accession>A0A8T9C7M4</accession>
<dbReference type="Gene3D" id="3.40.47.10">
    <property type="match status" value="1"/>
</dbReference>
<dbReference type="Pfam" id="PF00109">
    <property type="entry name" value="ketoacyl-synt"/>
    <property type="match status" value="1"/>
</dbReference>
<name>A0A8T9C7M4_9HELO</name>
<dbReference type="Pfam" id="PF00698">
    <property type="entry name" value="Acyl_transf_1"/>
    <property type="match status" value="1"/>
</dbReference>
<keyword evidence="3" id="KW-0808">Transferase</keyword>
<evidence type="ECO:0000256" key="7">
    <source>
        <dbReference type="PROSITE-ProRule" id="PRU01363"/>
    </source>
</evidence>
<dbReference type="OrthoDB" id="329835at2759"/>
<dbReference type="SMART" id="SM00825">
    <property type="entry name" value="PKS_KS"/>
    <property type="match status" value="1"/>
</dbReference>
<evidence type="ECO:0000259" key="9">
    <source>
        <dbReference type="PROSITE" id="PS52004"/>
    </source>
</evidence>
<sequence>MTRNGDGTKVEDLSKTDLATSNGIHGIAIKEDATMPIAIIGIAGRFPGDASDPEKLWDLIVKGRRTEIPKGRFNIDSFYHPHAERSGTMNIRGGHFLQQDVAAFDAPFFSITPNEAKAMDPQQRMGLEVAYEALENAGLRMENVAGSSTGVYMASFTRDYANMRSRDPEFIPRYEGTGNGAAMFSNRISWFFDLKGPSLSLDTACSSSLVALHLACQSLRAGESNQAIVGGTNVITMPEMQIGMTSLNFLSPDSKCYSFDHRANGYARGEGTSVVILKPLSEAIKDGDVIRAVIRGTGVNQDGKTPGITLPSAQAQEELIRTTYQKAGLGYDDTGYFEAHGTGTAAGDPIETSAIGATFGTTRPDDRPLLVGSVKTNIGHLEGASGLAGLIKAVKILENGMIPPNLWFEKVNPRIHLKEWGIAIPTTLTAWPSNGLRRISVNSFGYGGTNAHTILDDAAHYLESRGLQGHHNTTMSLETTLAMENGHTNGKTNGKPNGTGELDRRSISSKLSNGSSRDANGNAKTYEKNLPRLFFWSSNEQSGVDRFSKAMREYLSDYQRTPGVGDSRLLDQLALTLGEKRSRLPWKTFSVASTIDELSELLSKPLNKPLRSSQAPSLAFIFTGQGAQWHGMGLELLAYPLFQESLARADAYFKNLGCTWDLIAELRLDAKRTQINEPTRSQPICTAIQIALIDLLADWGVKPAVVIGHSSGEIAAAYAKGAITKEDGWKISYHRGRVSTLVSSDGAMAAVGLGEAAIKQYLNQVTDGIVTVACINSSSSVTLSGDACGIDQVVLFLENDKVFARKLLVKNAYHSQHMAEVSEDYANTLRSLSKPISAPGVLMFSSVTGKLIDGTAIDGHYWISNMLNTVRFAEAVQSALSYSTGKRRTARNNAPFNIFLEVGPHAALQGPLKQILDSQEGKKLQVPYASVLYRGVHSIKSSLEALGKLILQGLVPNTNAANRNDSTSGVSALTNLPPFAWNRQLTYWHESAAGKAYRNRELPRHDLVGALSEYSTSQEPAWRNYLRVEEMPWMEHHKVQGSILYPLAGMIVMVIEASKQIADKTKEIEGFELRDIAVLQAMIVPVDDPVETKLQFRFLGLKTLADSNTSPYRMGTRLSTSYWTEFTLSCRTVQGVWTQHCSGLIALRYKTETNKTFSDEKAAEIKLHRDEYQRLVDADLPVEDPKQIYATMGEVGLQWGPTFTTLTAINSGDYEAHCVLEVPETKKWMPEGFEYPHTIHPACLDSVIQMIIPASTPVNTPLQKARIPRFIESFYISAKFDPTPGTKYYGYSKAQPYGFNESIATMVSSTKDWEEPLVIIKGCRIIELETMGSVDGSEGTIIQKSLRKLGAHPIWDLDIDYLDKAKSQEYFERFGDIVPNADTNSVHELELASFILCKRVLQRFNNKDAAQFSPHHRLFYEYMQNQYERALQGQLDCQAQDYDWLNTTESFENEILDRVAAATVDGKLMVKLGSHYESIFLGEVEPLQIMREDNVLTDYYRNAIGTDKWSPVLARYVQALAHKRTELKIFEVGAGTGGTSKVVLEALGNRDQTSCRLHTYTFTDISSGFFEAAAEDFKAYESFLEYKVINIEQDIAKQGAHLGVYDMVIANNVLHATGSIASCLQNCKSLLKPSVIKHLIVDGNTDILLVAEFSF</sequence>
<dbReference type="InterPro" id="IPR016036">
    <property type="entry name" value="Malonyl_transacylase_ACP-bd"/>
</dbReference>
<feature type="compositionally biased region" description="Polar residues" evidence="8">
    <location>
        <begin position="508"/>
        <end position="523"/>
    </location>
</feature>
<feature type="region of interest" description="Disordered" evidence="8">
    <location>
        <begin position="484"/>
        <end position="523"/>
    </location>
</feature>
<feature type="region of interest" description="C-terminal hotdog fold" evidence="7">
    <location>
        <begin position="1180"/>
        <end position="1334"/>
    </location>
</feature>
<dbReference type="CDD" id="cd00833">
    <property type="entry name" value="PKS"/>
    <property type="match status" value="1"/>
</dbReference>
<dbReference type="InterPro" id="IPR014030">
    <property type="entry name" value="Ketoacyl_synth_N"/>
</dbReference>
<dbReference type="PROSITE" id="PS52004">
    <property type="entry name" value="KS3_2"/>
    <property type="match status" value="1"/>
</dbReference>
<keyword evidence="4" id="KW-0560">Oxidoreductase</keyword>
<reference evidence="11 12" key="1">
    <citation type="submission" date="2018-05" db="EMBL/GenBank/DDBJ databases">
        <title>Genome sequencing and assembly of the regulated plant pathogen Lachnellula willkommii and related sister species for the development of diagnostic species identification markers.</title>
        <authorList>
            <person name="Giroux E."/>
            <person name="Bilodeau G."/>
        </authorList>
    </citation>
    <scope>NUCLEOTIDE SEQUENCE [LARGE SCALE GENOMIC DNA]</scope>
    <source>
        <strain evidence="11 12">CBS 268.59</strain>
    </source>
</reference>
<dbReference type="SUPFAM" id="SSF53335">
    <property type="entry name" value="S-adenosyl-L-methionine-dependent methyltransferases"/>
    <property type="match status" value="1"/>
</dbReference>
<evidence type="ECO:0000256" key="4">
    <source>
        <dbReference type="ARBA" id="ARBA00023002"/>
    </source>
</evidence>
<dbReference type="GO" id="GO:0044550">
    <property type="term" value="P:secondary metabolite biosynthetic process"/>
    <property type="evidence" value="ECO:0007669"/>
    <property type="project" value="UniProtKB-ARBA"/>
</dbReference>
<keyword evidence="5" id="KW-0511">Multifunctional enzyme</keyword>
<dbReference type="SMART" id="SM00826">
    <property type="entry name" value="PKS_DH"/>
    <property type="match status" value="1"/>
</dbReference>
<evidence type="ECO:0000256" key="5">
    <source>
        <dbReference type="ARBA" id="ARBA00023268"/>
    </source>
</evidence>
<evidence type="ECO:0000256" key="3">
    <source>
        <dbReference type="ARBA" id="ARBA00022679"/>
    </source>
</evidence>
<dbReference type="Gene3D" id="3.10.129.110">
    <property type="entry name" value="Polyketide synthase dehydratase"/>
    <property type="match status" value="1"/>
</dbReference>
<dbReference type="InterPro" id="IPR050091">
    <property type="entry name" value="PKS_NRPS_Biosynth_Enz"/>
</dbReference>
<dbReference type="InterPro" id="IPR001227">
    <property type="entry name" value="Ac_transferase_dom_sf"/>
</dbReference>
<dbReference type="GO" id="GO:0004315">
    <property type="term" value="F:3-oxoacyl-[acyl-carrier-protein] synthase activity"/>
    <property type="evidence" value="ECO:0007669"/>
    <property type="project" value="InterPro"/>
</dbReference>
<proteinExistence type="predicted"/>
<dbReference type="SUPFAM" id="SSF55048">
    <property type="entry name" value="Probable ACP-binding domain of malonyl-CoA ACP transacylase"/>
    <property type="match status" value="1"/>
</dbReference>
<evidence type="ECO:0000256" key="8">
    <source>
        <dbReference type="SAM" id="MobiDB-lite"/>
    </source>
</evidence>
<dbReference type="InterPro" id="IPR049551">
    <property type="entry name" value="PKS_DH_C"/>
</dbReference>
<keyword evidence="2" id="KW-0597">Phosphoprotein</keyword>
<feature type="active site" description="Proton donor; for dehydratase activity" evidence="7">
    <location>
        <position position="1245"/>
    </location>
</feature>
<dbReference type="InterPro" id="IPR049552">
    <property type="entry name" value="PKS_DH_N"/>
</dbReference>
<dbReference type="InterPro" id="IPR029063">
    <property type="entry name" value="SAM-dependent_MTases_sf"/>
</dbReference>
<dbReference type="InterPro" id="IPR014031">
    <property type="entry name" value="Ketoacyl_synth_C"/>
</dbReference>
<evidence type="ECO:0000256" key="2">
    <source>
        <dbReference type="ARBA" id="ARBA00022553"/>
    </source>
</evidence>
<dbReference type="InterPro" id="IPR020841">
    <property type="entry name" value="PKS_Beta-ketoAc_synthase_dom"/>
</dbReference>
<evidence type="ECO:0000313" key="12">
    <source>
        <dbReference type="Proteomes" id="UP000469558"/>
    </source>
</evidence>
<evidence type="ECO:0000313" key="11">
    <source>
        <dbReference type="EMBL" id="TVY81695.1"/>
    </source>
</evidence>
<feature type="active site" description="Proton acceptor; for dehydratase activity" evidence="7">
    <location>
        <position position="1037"/>
    </location>
</feature>
<gene>
    <name evidence="11" type="primary">FUB1_2</name>
    <name evidence="11" type="ORF">LSUE1_G005683</name>
</gene>
<evidence type="ECO:0000259" key="10">
    <source>
        <dbReference type="PROSITE" id="PS52019"/>
    </source>
</evidence>
<dbReference type="PANTHER" id="PTHR43775:SF29">
    <property type="entry name" value="ASPERFURANONE POLYKETIDE SYNTHASE AFOG-RELATED"/>
    <property type="match status" value="1"/>
</dbReference>
<dbReference type="Pfam" id="PF02801">
    <property type="entry name" value="Ketoacyl-synt_C"/>
    <property type="match status" value="1"/>
</dbReference>